<dbReference type="GeneID" id="28896742"/>
<feature type="compositionally biased region" description="Basic and acidic residues" evidence="1">
    <location>
        <begin position="348"/>
        <end position="364"/>
    </location>
</feature>
<dbReference type="Proteomes" id="UP000076632">
    <property type="component" value="Unassembled WGS sequence"/>
</dbReference>
<dbReference type="OrthoDB" id="5402307at2759"/>
<feature type="compositionally biased region" description="Basic residues" evidence="1">
    <location>
        <begin position="78"/>
        <end position="91"/>
    </location>
</feature>
<organism evidence="3 4">
    <name type="scientific">Xylona heveae (strain CBS 132557 / TC161)</name>
    <dbReference type="NCBI Taxonomy" id="1328760"/>
    <lineage>
        <taxon>Eukaryota</taxon>
        <taxon>Fungi</taxon>
        <taxon>Dikarya</taxon>
        <taxon>Ascomycota</taxon>
        <taxon>Pezizomycotina</taxon>
        <taxon>Xylonomycetes</taxon>
        <taxon>Xylonales</taxon>
        <taxon>Xylonaceae</taxon>
        <taxon>Xylona</taxon>
    </lineage>
</organism>
<evidence type="ECO:0000313" key="3">
    <source>
        <dbReference type="EMBL" id="KZF26616.1"/>
    </source>
</evidence>
<evidence type="ECO:0000313" key="4">
    <source>
        <dbReference type="Proteomes" id="UP000076632"/>
    </source>
</evidence>
<feature type="transmembrane region" description="Helical" evidence="2">
    <location>
        <begin position="259"/>
        <end position="277"/>
    </location>
</feature>
<feature type="region of interest" description="Disordered" evidence="1">
    <location>
        <begin position="67"/>
        <end position="91"/>
    </location>
</feature>
<proteinExistence type="predicted"/>
<keyword evidence="2" id="KW-0472">Membrane</keyword>
<name>A0A165JTR8_XYLHT</name>
<accession>A0A165JTR8</accession>
<sequence>MSHPQIGQTIAVFDKSGKVVSTSKHLLNIFREAKDAYREKKAEINAQRKAELEAKRARRALENFTFDERASAAPSKVSSRRTHRTRRSRARHHEPVYQYDDEYYAEDMRRQTAPTIRRYEQDYDMPAPRMEIIRRHTTNDAQIAHRPLPTRSATVAGPAIDMDLAYGEIPPPLPPRHEDEDELKGLLSKLNLALDEAHCVRHTVTTMVSSLQKNPDAMAAVALTLAEISKLAAKVSPQVLTALKGSFPAIFALMASPQFMIAVGVGVGVTVVMLGGYKIVQKIQQRKVVDAPMPVAEEVQPEFDQLEEMDVDLSGIETWRRGIADAEADSVAISVDGEFLTPEAASILREERQRDRTGQSEASRRTKSTKHTKHRKSEKGDKEKKKKKHSSLRLLFHA</sequence>
<keyword evidence="2" id="KW-1133">Transmembrane helix</keyword>
<dbReference type="InParanoid" id="A0A165JTR8"/>
<keyword evidence="4" id="KW-1185">Reference proteome</keyword>
<evidence type="ECO:0000256" key="2">
    <source>
        <dbReference type="SAM" id="Phobius"/>
    </source>
</evidence>
<gene>
    <name evidence="3" type="ORF">L228DRAFT_243106</name>
</gene>
<reference evidence="3 4" key="1">
    <citation type="journal article" date="2016" name="Fungal Biol.">
        <title>The genome of Xylona heveae provides a window into fungal endophytism.</title>
        <authorList>
            <person name="Gazis R."/>
            <person name="Kuo A."/>
            <person name="Riley R."/>
            <person name="LaButti K."/>
            <person name="Lipzen A."/>
            <person name="Lin J."/>
            <person name="Amirebrahimi M."/>
            <person name="Hesse C.N."/>
            <person name="Spatafora J.W."/>
            <person name="Henrissat B."/>
            <person name="Hainaut M."/>
            <person name="Grigoriev I.V."/>
            <person name="Hibbett D.S."/>
        </authorList>
    </citation>
    <scope>NUCLEOTIDE SEQUENCE [LARGE SCALE GENOMIC DNA]</scope>
    <source>
        <strain evidence="3 4">TC161</strain>
    </source>
</reference>
<dbReference type="RefSeq" id="XP_018192171.1">
    <property type="nucleotide sequence ID" value="XM_018331605.1"/>
</dbReference>
<dbReference type="EMBL" id="KV407454">
    <property type="protein sequence ID" value="KZF26616.1"/>
    <property type="molecule type" value="Genomic_DNA"/>
</dbReference>
<evidence type="ECO:0000256" key="1">
    <source>
        <dbReference type="SAM" id="MobiDB-lite"/>
    </source>
</evidence>
<feature type="region of interest" description="Disordered" evidence="1">
    <location>
        <begin position="346"/>
        <end position="398"/>
    </location>
</feature>
<dbReference type="STRING" id="1328760.A0A165JTR8"/>
<feature type="compositionally biased region" description="Basic residues" evidence="1">
    <location>
        <begin position="365"/>
        <end position="377"/>
    </location>
</feature>
<dbReference type="AlphaFoldDB" id="A0A165JTR8"/>
<keyword evidence="2" id="KW-0812">Transmembrane</keyword>
<protein>
    <submittedName>
        <fullName evidence="3">Uncharacterized protein</fullName>
    </submittedName>
</protein>
<dbReference type="OMA" id="SGVEMWR"/>